<sequence>MLYQAPTYVEQSRPRQNNQQQRSQQARQARTSYNVVTEDAYGHGQVRGRGRGRGWNRGGYRNYDGNCRGNYQENGGHSLWLMDYNKWSVVTLSNEKMIILHYEVSSIKSLCTLWLSFSSSLDNGSVEYSFSSSSKH</sequence>
<dbReference type="AlphaFoldDB" id="A0AAD8MAK3"/>
<keyword evidence="3" id="KW-1185">Reference proteome</keyword>
<dbReference type="Proteomes" id="UP001237642">
    <property type="component" value="Unassembled WGS sequence"/>
</dbReference>
<comment type="caution">
    <text evidence="2">The sequence shown here is derived from an EMBL/GenBank/DDBJ whole genome shotgun (WGS) entry which is preliminary data.</text>
</comment>
<evidence type="ECO:0000313" key="2">
    <source>
        <dbReference type="EMBL" id="KAK1365702.1"/>
    </source>
</evidence>
<feature type="region of interest" description="Disordered" evidence="1">
    <location>
        <begin position="1"/>
        <end position="31"/>
    </location>
</feature>
<reference evidence="2" key="1">
    <citation type="submission" date="2023-02" db="EMBL/GenBank/DDBJ databases">
        <title>Genome of toxic invasive species Heracleum sosnowskyi carries increased number of genes despite the absence of recent whole-genome duplications.</title>
        <authorList>
            <person name="Schelkunov M."/>
            <person name="Shtratnikova V."/>
            <person name="Makarenko M."/>
            <person name="Klepikova A."/>
            <person name="Omelchenko D."/>
            <person name="Novikova G."/>
            <person name="Obukhova E."/>
            <person name="Bogdanov V."/>
            <person name="Penin A."/>
            <person name="Logacheva M."/>
        </authorList>
    </citation>
    <scope>NUCLEOTIDE SEQUENCE</scope>
    <source>
        <strain evidence="2">Hsosn_3</strain>
        <tissue evidence="2">Leaf</tissue>
    </source>
</reference>
<protein>
    <submittedName>
        <fullName evidence="2">Uncharacterized protein</fullName>
    </submittedName>
</protein>
<feature type="compositionally biased region" description="Low complexity" evidence="1">
    <location>
        <begin position="14"/>
        <end position="30"/>
    </location>
</feature>
<name>A0AAD8MAK3_9APIA</name>
<dbReference type="EMBL" id="JAUIZM010000009">
    <property type="protein sequence ID" value="KAK1365702.1"/>
    <property type="molecule type" value="Genomic_DNA"/>
</dbReference>
<organism evidence="2 3">
    <name type="scientific">Heracleum sosnowskyi</name>
    <dbReference type="NCBI Taxonomy" id="360622"/>
    <lineage>
        <taxon>Eukaryota</taxon>
        <taxon>Viridiplantae</taxon>
        <taxon>Streptophyta</taxon>
        <taxon>Embryophyta</taxon>
        <taxon>Tracheophyta</taxon>
        <taxon>Spermatophyta</taxon>
        <taxon>Magnoliopsida</taxon>
        <taxon>eudicotyledons</taxon>
        <taxon>Gunneridae</taxon>
        <taxon>Pentapetalae</taxon>
        <taxon>asterids</taxon>
        <taxon>campanulids</taxon>
        <taxon>Apiales</taxon>
        <taxon>Apiaceae</taxon>
        <taxon>Apioideae</taxon>
        <taxon>apioid superclade</taxon>
        <taxon>Tordylieae</taxon>
        <taxon>Tordyliinae</taxon>
        <taxon>Heracleum</taxon>
    </lineage>
</organism>
<evidence type="ECO:0000313" key="3">
    <source>
        <dbReference type="Proteomes" id="UP001237642"/>
    </source>
</evidence>
<gene>
    <name evidence="2" type="ORF">POM88_041263</name>
</gene>
<proteinExistence type="predicted"/>
<reference evidence="2" key="2">
    <citation type="submission" date="2023-05" db="EMBL/GenBank/DDBJ databases">
        <authorList>
            <person name="Schelkunov M.I."/>
        </authorList>
    </citation>
    <scope>NUCLEOTIDE SEQUENCE</scope>
    <source>
        <strain evidence="2">Hsosn_3</strain>
        <tissue evidence="2">Leaf</tissue>
    </source>
</reference>
<accession>A0AAD8MAK3</accession>
<evidence type="ECO:0000256" key="1">
    <source>
        <dbReference type="SAM" id="MobiDB-lite"/>
    </source>
</evidence>